<organism evidence="2 3">
    <name type="scientific">Colletotrichum zoysiae</name>
    <dbReference type="NCBI Taxonomy" id="1216348"/>
    <lineage>
        <taxon>Eukaryota</taxon>
        <taxon>Fungi</taxon>
        <taxon>Dikarya</taxon>
        <taxon>Ascomycota</taxon>
        <taxon>Pezizomycotina</taxon>
        <taxon>Sordariomycetes</taxon>
        <taxon>Hypocreomycetidae</taxon>
        <taxon>Glomerellales</taxon>
        <taxon>Glomerellaceae</taxon>
        <taxon>Colletotrichum</taxon>
        <taxon>Colletotrichum graminicola species complex</taxon>
    </lineage>
</organism>
<accession>A0AAD9M550</accession>
<dbReference type="Proteomes" id="UP001232148">
    <property type="component" value="Unassembled WGS sequence"/>
</dbReference>
<dbReference type="GO" id="GO:0008168">
    <property type="term" value="F:methyltransferase activity"/>
    <property type="evidence" value="ECO:0007669"/>
    <property type="project" value="UniProtKB-KW"/>
</dbReference>
<dbReference type="EMBL" id="MU842819">
    <property type="protein sequence ID" value="KAK2033734.1"/>
    <property type="molecule type" value="Genomic_DNA"/>
</dbReference>
<evidence type="ECO:0000256" key="1">
    <source>
        <dbReference type="ARBA" id="ARBA00038158"/>
    </source>
</evidence>
<dbReference type="Pfam" id="PF13489">
    <property type="entry name" value="Methyltransf_23"/>
    <property type="match status" value="1"/>
</dbReference>
<keyword evidence="3" id="KW-1185">Reference proteome</keyword>
<reference evidence="2" key="1">
    <citation type="submission" date="2021-06" db="EMBL/GenBank/DDBJ databases">
        <title>Comparative genomics, transcriptomics and evolutionary studies reveal genomic signatures of adaptation to plant cell wall in hemibiotrophic fungi.</title>
        <authorList>
            <consortium name="DOE Joint Genome Institute"/>
            <person name="Baroncelli R."/>
            <person name="Diaz J.F."/>
            <person name="Benocci T."/>
            <person name="Peng M."/>
            <person name="Battaglia E."/>
            <person name="Haridas S."/>
            <person name="Andreopoulos W."/>
            <person name="Labutti K."/>
            <person name="Pangilinan J."/>
            <person name="Floch G.L."/>
            <person name="Makela M.R."/>
            <person name="Henrissat B."/>
            <person name="Grigoriev I.V."/>
            <person name="Crouch J.A."/>
            <person name="De Vries R.P."/>
            <person name="Sukno S.A."/>
            <person name="Thon M.R."/>
        </authorList>
    </citation>
    <scope>NUCLEOTIDE SEQUENCE</scope>
    <source>
        <strain evidence="2">MAFF235873</strain>
    </source>
</reference>
<keyword evidence="2" id="KW-0808">Transferase</keyword>
<dbReference type="AlphaFoldDB" id="A0AAD9M550"/>
<evidence type="ECO:0000313" key="3">
    <source>
        <dbReference type="Proteomes" id="UP001232148"/>
    </source>
</evidence>
<dbReference type="GO" id="GO:0032259">
    <property type="term" value="P:methylation"/>
    <property type="evidence" value="ECO:0007669"/>
    <property type="project" value="UniProtKB-KW"/>
</dbReference>
<proteinExistence type="inferred from homology"/>
<dbReference type="SUPFAM" id="SSF53335">
    <property type="entry name" value="S-adenosyl-L-methionine-dependent methyltransferases"/>
    <property type="match status" value="1"/>
</dbReference>
<dbReference type="PANTHER" id="PTHR43591">
    <property type="entry name" value="METHYLTRANSFERASE"/>
    <property type="match status" value="1"/>
</dbReference>
<dbReference type="CDD" id="cd02440">
    <property type="entry name" value="AdoMet_MTases"/>
    <property type="match status" value="1"/>
</dbReference>
<comment type="similarity">
    <text evidence="1">Belongs to the methyltransferase superfamily. LaeA methyltransferase family.</text>
</comment>
<name>A0AAD9M550_9PEZI</name>
<dbReference type="Gene3D" id="3.40.50.150">
    <property type="entry name" value="Vaccinia Virus protein VP39"/>
    <property type="match status" value="1"/>
</dbReference>
<dbReference type="PANTHER" id="PTHR43591:SF24">
    <property type="entry name" value="2-METHOXY-6-POLYPRENYL-1,4-BENZOQUINOL METHYLASE, MITOCHONDRIAL"/>
    <property type="match status" value="1"/>
</dbReference>
<dbReference type="InterPro" id="IPR029063">
    <property type="entry name" value="SAM-dependent_MTases_sf"/>
</dbReference>
<evidence type="ECO:0000313" key="2">
    <source>
        <dbReference type="EMBL" id="KAK2033734.1"/>
    </source>
</evidence>
<sequence>MADTQDQHPDILVADEVDDNEADLESLHSETTSVKSSILDYRIENGRSYHKHKDGKYVWPNDDRECERQDFQHEICMVTLDERLGLAPPCDDDAKVGRVLDVGTGTGLWAMDYADLHPETEVLGVDLSPIQPRDVPPNLKFEVDDIEESWLYSRPFDYIHSRFMNGSLADWKAFIAKCYDNLTPGGYLELQEGDFTFESDDGTLTHEQPLSEFARLIREAAEKFGRRFVPCPELEPLMTEAGFEDVVVKKFKWPSNPWPKDPHFRRIGEWNYHNFVDAAEAMALAPLTRGHDWTKEEVQVFLIGVRKDMRDPRIHSYMPV</sequence>
<comment type="caution">
    <text evidence="2">The sequence shown here is derived from an EMBL/GenBank/DDBJ whole genome shotgun (WGS) entry which is preliminary data.</text>
</comment>
<gene>
    <name evidence="2" type="ORF">LX32DRAFT_689821</name>
</gene>
<protein>
    <submittedName>
        <fullName evidence="2">S-adenosyl-L-methionine-dependent methyltransferase</fullName>
    </submittedName>
</protein>
<keyword evidence="2" id="KW-0489">Methyltransferase</keyword>